<organism evidence="1 2">
    <name type="scientific">Ramlibacter pinisoli</name>
    <dbReference type="NCBI Taxonomy" id="2682844"/>
    <lineage>
        <taxon>Bacteria</taxon>
        <taxon>Pseudomonadati</taxon>
        <taxon>Pseudomonadota</taxon>
        <taxon>Betaproteobacteria</taxon>
        <taxon>Burkholderiales</taxon>
        <taxon>Comamonadaceae</taxon>
        <taxon>Ramlibacter</taxon>
    </lineage>
</organism>
<evidence type="ECO:0000313" key="1">
    <source>
        <dbReference type="EMBL" id="MVQ30098.1"/>
    </source>
</evidence>
<name>A0A6N8ITE0_9BURK</name>
<dbReference type="AlphaFoldDB" id="A0A6N8ITE0"/>
<comment type="caution">
    <text evidence="1">The sequence shown here is derived from an EMBL/GenBank/DDBJ whole genome shotgun (WGS) entry which is preliminary data.</text>
</comment>
<keyword evidence="2" id="KW-1185">Reference proteome</keyword>
<reference evidence="1 2" key="1">
    <citation type="submission" date="2019-12" db="EMBL/GenBank/DDBJ databases">
        <authorList>
            <person name="Huq M.A."/>
        </authorList>
    </citation>
    <scope>NUCLEOTIDE SEQUENCE [LARGE SCALE GENOMIC DNA]</scope>
    <source>
        <strain evidence="1 2">MAH-25</strain>
    </source>
</reference>
<evidence type="ECO:0000313" key="2">
    <source>
        <dbReference type="Proteomes" id="UP000469385"/>
    </source>
</evidence>
<dbReference type="EMBL" id="WSEL01000003">
    <property type="protein sequence ID" value="MVQ30098.1"/>
    <property type="molecule type" value="Genomic_DNA"/>
</dbReference>
<dbReference type="Proteomes" id="UP000469385">
    <property type="component" value="Unassembled WGS sequence"/>
</dbReference>
<sequence>MTSLLLLAYPCQLLDWSGAWWEDTRGRAAARREFRALDSATLRDRGLRPSEFESLWAEANGSAERTRRRVAILRPRARR</sequence>
<proteinExistence type="predicted"/>
<gene>
    <name evidence="1" type="ORF">GON04_11605</name>
</gene>
<evidence type="ECO:0008006" key="3">
    <source>
        <dbReference type="Google" id="ProtNLM"/>
    </source>
</evidence>
<protein>
    <recommendedName>
        <fullName evidence="3">DUF1127 domain-containing protein</fullName>
    </recommendedName>
</protein>
<accession>A0A6N8ITE0</accession>
<dbReference type="RefSeq" id="WP_157398021.1">
    <property type="nucleotide sequence ID" value="NZ_WSEL01000003.1"/>
</dbReference>